<dbReference type="SMART" id="SM00418">
    <property type="entry name" value="HTH_ARSR"/>
    <property type="match status" value="1"/>
</dbReference>
<keyword evidence="2" id="KW-0238">DNA-binding</keyword>
<dbReference type="PANTHER" id="PTHR33154">
    <property type="entry name" value="TRANSCRIPTIONAL REGULATOR, ARSR FAMILY"/>
    <property type="match status" value="1"/>
</dbReference>
<proteinExistence type="predicted"/>
<keyword evidence="1" id="KW-0805">Transcription regulation</keyword>
<dbReference type="InterPro" id="IPR036388">
    <property type="entry name" value="WH-like_DNA-bd_sf"/>
</dbReference>
<evidence type="ECO:0000313" key="6">
    <source>
        <dbReference type="Proteomes" id="UP000028868"/>
    </source>
</evidence>
<evidence type="ECO:0000313" key="5">
    <source>
        <dbReference type="EMBL" id="CDQ25349.1"/>
    </source>
</evidence>
<dbReference type="EMBL" id="CCDI010000005">
    <property type="protein sequence ID" value="CDQ25349.1"/>
    <property type="molecule type" value="Genomic_DNA"/>
</dbReference>
<dbReference type="GO" id="GO:0003677">
    <property type="term" value="F:DNA binding"/>
    <property type="evidence" value="ECO:0007669"/>
    <property type="project" value="UniProtKB-KW"/>
</dbReference>
<dbReference type="InterPro" id="IPR011991">
    <property type="entry name" value="ArsR-like_HTH"/>
</dbReference>
<dbReference type="OrthoDB" id="2646147at2"/>
<organism evidence="5 6">
    <name type="scientific">Halobacillus karajensis</name>
    <dbReference type="NCBI Taxonomy" id="195088"/>
    <lineage>
        <taxon>Bacteria</taxon>
        <taxon>Bacillati</taxon>
        <taxon>Bacillota</taxon>
        <taxon>Bacilli</taxon>
        <taxon>Bacillales</taxon>
        <taxon>Bacillaceae</taxon>
        <taxon>Halobacillus</taxon>
    </lineage>
</organism>
<accession>A0A024P8B2</accession>
<dbReference type="InterPro" id="IPR036390">
    <property type="entry name" value="WH_DNA-bd_sf"/>
</dbReference>
<dbReference type="Pfam" id="PF01022">
    <property type="entry name" value="HTH_5"/>
    <property type="match status" value="1"/>
</dbReference>
<protein>
    <submittedName>
        <fullName evidence="5">Helix-turn-helix domain protein</fullName>
    </submittedName>
</protein>
<dbReference type="InterPro" id="IPR051081">
    <property type="entry name" value="HTH_MetalResp_TranReg"/>
</dbReference>
<dbReference type="PRINTS" id="PR00778">
    <property type="entry name" value="HTHARSR"/>
</dbReference>
<dbReference type="PANTHER" id="PTHR33154:SF18">
    <property type="entry name" value="ARSENICAL RESISTANCE OPERON REPRESSOR"/>
    <property type="match status" value="1"/>
</dbReference>
<evidence type="ECO:0000259" key="4">
    <source>
        <dbReference type="PROSITE" id="PS50987"/>
    </source>
</evidence>
<dbReference type="CDD" id="cd00090">
    <property type="entry name" value="HTH_ARSR"/>
    <property type="match status" value="1"/>
</dbReference>
<reference evidence="6" key="1">
    <citation type="submission" date="2014-03" db="EMBL/GenBank/DDBJ databases">
        <authorList>
            <person name="Urmite Genomes U."/>
        </authorList>
    </citation>
    <scope>NUCLEOTIDE SEQUENCE [LARGE SCALE GENOMIC DNA]</scope>
    <source>
        <strain evidence="6">HD-03</strain>
    </source>
</reference>
<dbReference type="SUPFAM" id="SSF46785">
    <property type="entry name" value="Winged helix' DNA-binding domain"/>
    <property type="match status" value="1"/>
</dbReference>
<feature type="domain" description="HTH arsR-type" evidence="4">
    <location>
        <begin position="259"/>
        <end position="349"/>
    </location>
</feature>
<evidence type="ECO:0000256" key="3">
    <source>
        <dbReference type="ARBA" id="ARBA00023163"/>
    </source>
</evidence>
<evidence type="ECO:0000256" key="2">
    <source>
        <dbReference type="ARBA" id="ARBA00023125"/>
    </source>
</evidence>
<keyword evidence="6" id="KW-1185">Reference proteome</keyword>
<reference evidence="5 6" key="2">
    <citation type="submission" date="2014-05" db="EMBL/GenBank/DDBJ databases">
        <title>Draft genome sequence of Halobacillus karajensis HK-03.</title>
        <authorList>
            <person name="Khelaifia S."/>
            <person name="Croce O."/>
            <person name="Lagier J.C."/>
            <person name="Raoult D."/>
        </authorList>
    </citation>
    <scope>NUCLEOTIDE SEQUENCE [LARGE SCALE GENOMIC DNA]</scope>
    <source>
        <strain evidence="5 6">HD-03</strain>
    </source>
</reference>
<dbReference type="Gene3D" id="1.10.10.10">
    <property type="entry name" value="Winged helix-like DNA-binding domain superfamily/Winged helix DNA-binding domain"/>
    <property type="match status" value="1"/>
</dbReference>
<evidence type="ECO:0000256" key="1">
    <source>
        <dbReference type="ARBA" id="ARBA00023015"/>
    </source>
</evidence>
<keyword evidence="3" id="KW-0804">Transcription</keyword>
<dbReference type="GO" id="GO:0003700">
    <property type="term" value="F:DNA-binding transcription factor activity"/>
    <property type="evidence" value="ECO:0007669"/>
    <property type="project" value="InterPro"/>
</dbReference>
<dbReference type="Proteomes" id="UP000028868">
    <property type="component" value="Unassembled WGS sequence"/>
</dbReference>
<dbReference type="PROSITE" id="PS50987">
    <property type="entry name" value="HTH_ARSR_2"/>
    <property type="match status" value="1"/>
</dbReference>
<dbReference type="AlphaFoldDB" id="A0A024P8B2"/>
<dbReference type="InterPro" id="IPR001845">
    <property type="entry name" value="HTH_ArsR_DNA-bd_dom"/>
</dbReference>
<name>A0A024P8B2_9BACI</name>
<gene>
    <name evidence="5" type="ORF">BN983_03680</name>
</gene>
<sequence length="349" mass="40359">MDLFSSGLRKRETYEVEVKHSLLWEAALGIAAITNKKLLDTLDLPKKKREKIKQSLSKEMIGHLETVQKCNTWKTILQILHERDFETVAAFNGFVDSLDADFLRYTAIPYLGESYEQDRKLVGKGDKDAVERLQKVTKDNSFFPNYIAFISRVDVGELKKHLQEVMTGWFEAVISPNQSTTEGILERDTGSKRKMLEKLDPESFVEWATQGVHYLPEPSVYKVIMIPQFIYRPWNIEAEIEGAKVFYYPVANESIYPDESNVPDQMLVQKFKALGDENRLRMLKVLMKGSRTLQEMTEEMEMGKTTIYHHLKLLKSARLLVSHGSRYQVNPKAWGALREELDLFLGDER</sequence>
<comment type="caution">
    <text evidence="5">The sequence shown here is derived from an EMBL/GenBank/DDBJ whole genome shotgun (WGS) entry which is preliminary data.</text>
</comment>
<dbReference type="RefSeq" id="WP_035510966.1">
    <property type="nucleotide sequence ID" value="NZ_CCDH010000005.1"/>
</dbReference>